<dbReference type="Pfam" id="PF08645">
    <property type="entry name" value="PNK3P"/>
    <property type="match status" value="1"/>
</dbReference>
<dbReference type="InterPro" id="IPR023214">
    <property type="entry name" value="HAD_sf"/>
</dbReference>
<evidence type="ECO:0000313" key="1">
    <source>
        <dbReference type="EMBL" id="AYV80225.1"/>
    </source>
</evidence>
<proteinExistence type="predicted"/>
<dbReference type="InterPro" id="IPR006551">
    <property type="entry name" value="Polynucleotide_phosphatase"/>
</dbReference>
<sequence>MSWLIGDSFTFYSKQFSSTCKNIIIFDLDGTIIKTKSGKVFPIGNDDWEPLYNNTANTINNLDAIVGIISNQKGIKSDVQLKAWQHKLDGIMKLITNIHFIFASTADNRYRKPMIGSWEYIKESIFLGITLPEEITYVGDACGRNTDHSDTDIKFALNNNFKFSTPEKFFKIKVPRQDLYVTYPNLEYYTITKFNNLFDKVLNELSNDKVFIMLIGFPGVGKSFIRKLIMDNNSKYKYTNKDDITNKVINNNLLKNKETSNYIINDNTNMNDKNRNIILKEYNNYHKIGIFFDYSIELSVHLNYMRMYWYGVSLISKVVYNTINKSYTKPTSNTFDTFITFDKILPQLNFKDSSMKYFY</sequence>
<dbReference type="InterPro" id="IPR006549">
    <property type="entry name" value="HAD-SF_hydro_IIIA"/>
</dbReference>
<dbReference type="InterPro" id="IPR036412">
    <property type="entry name" value="HAD-like_sf"/>
</dbReference>
<dbReference type="NCBIfam" id="TIGR01662">
    <property type="entry name" value="HAD-SF-IIIA"/>
    <property type="match status" value="1"/>
</dbReference>
<dbReference type="PANTHER" id="PTHR12083">
    <property type="entry name" value="BIFUNCTIONAL POLYNUCLEOTIDE PHOSPHATASE/KINASE"/>
    <property type="match status" value="1"/>
</dbReference>
<reference evidence="1" key="1">
    <citation type="submission" date="2018-10" db="EMBL/GenBank/DDBJ databases">
        <title>Hidden diversity of soil giant viruses.</title>
        <authorList>
            <person name="Schulz F."/>
            <person name="Alteio L."/>
            <person name="Goudeau D."/>
            <person name="Ryan E.M."/>
            <person name="Malmstrom R.R."/>
            <person name="Blanchard J."/>
            <person name="Woyke T."/>
        </authorList>
    </citation>
    <scope>NUCLEOTIDE SEQUENCE</scope>
    <source>
        <strain evidence="1">GAV1</strain>
    </source>
</reference>
<dbReference type="InterPro" id="IPR013954">
    <property type="entry name" value="PNK3P"/>
</dbReference>
<accession>A0A3G4ZZ68</accession>
<dbReference type="SUPFAM" id="SSF52540">
    <property type="entry name" value="P-loop containing nucleoside triphosphate hydrolases"/>
    <property type="match status" value="1"/>
</dbReference>
<dbReference type="Gene3D" id="3.40.50.300">
    <property type="entry name" value="P-loop containing nucleotide triphosphate hydrolases"/>
    <property type="match status" value="1"/>
</dbReference>
<dbReference type="PANTHER" id="PTHR12083:SF9">
    <property type="entry name" value="BIFUNCTIONAL POLYNUCLEOTIDE PHOSPHATASE_KINASE"/>
    <property type="match status" value="1"/>
</dbReference>
<dbReference type="EMBL" id="MK072216">
    <property type="protein sequence ID" value="AYV80225.1"/>
    <property type="molecule type" value="Genomic_DNA"/>
</dbReference>
<dbReference type="SUPFAM" id="SSF56784">
    <property type="entry name" value="HAD-like"/>
    <property type="match status" value="1"/>
</dbReference>
<dbReference type="GO" id="GO:0006281">
    <property type="term" value="P:DNA repair"/>
    <property type="evidence" value="ECO:0007669"/>
    <property type="project" value="TreeGrafter"/>
</dbReference>
<organism evidence="1">
    <name type="scientific">Gaeavirus sp</name>
    <dbReference type="NCBI Taxonomy" id="2487767"/>
    <lineage>
        <taxon>Viruses</taxon>
        <taxon>Varidnaviria</taxon>
        <taxon>Bamfordvirae</taxon>
        <taxon>Nucleocytoviricota</taxon>
        <taxon>Megaviricetes</taxon>
        <taxon>Imitervirales</taxon>
        <taxon>Mimiviridae</taxon>
        <taxon>Klosneuvirinae</taxon>
    </lineage>
</organism>
<dbReference type="Gene3D" id="3.40.50.1000">
    <property type="entry name" value="HAD superfamily/HAD-like"/>
    <property type="match status" value="1"/>
</dbReference>
<name>A0A3G4ZZ68_9VIRU</name>
<dbReference type="InterPro" id="IPR027417">
    <property type="entry name" value="P-loop_NTPase"/>
</dbReference>
<dbReference type="GO" id="GO:0046403">
    <property type="term" value="F:polynucleotide 3'-phosphatase activity"/>
    <property type="evidence" value="ECO:0007669"/>
    <property type="project" value="TreeGrafter"/>
</dbReference>
<dbReference type="NCBIfam" id="TIGR01664">
    <property type="entry name" value="DNA-3'-Pase"/>
    <property type="match status" value="1"/>
</dbReference>
<dbReference type="GO" id="GO:0003690">
    <property type="term" value="F:double-stranded DNA binding"/>
    <property type="evidence" value="ECO:0007669"/>
    <property type="project" value="TreeGrafter"/>
</dbReference>
<gene>
    <name evidence="1" type="ORF">Gaeavirus18_2</name>
</gene>
<dbReference type="GO" id="GO:0046404">
    <property type="term" value="F:ATP-dependent polydeoxyribonucleotide 5'-hydroxyl-kinase activity"/>
    <property type="evidence" value="ECO:0007669"/>
    <property type="project" value="TreeGrafter"/>
</dbReference>
<protein>
    <submittedName>
        <fullName evidence="1">Uncharacterized protein</fullName>
    </submittedName>
</protein>